<dbReference type="InParanoid" id="A0A0H2S676"/>
<accession>A0A0H2S676</accession>
<protein>
    <recommendedName>
        <fullName evidence="2">NYN domain-containing protein</fullName>
    </recommendedName>
</protein>
<reference evidence="3 4" key="1">
    <citation type="submission" date="2015-04" db="EMBL/GenBank/DDBJ databases">
        <title>Complete genome sequence of Schizopora paradoxa KUC8140, a cosmopolitan wood degrader in East Asia.</title>
        <authorList>
            <consortium name="DOE Joint Genome Institute"/>
            <person name="Min B."/>
            <person name="Park H."/>
            <person name="Jang Y."/>
            <person name="Kim J.-J."/>
            <person name="Kim K.H."/>
            <person name="Pangilinan J."/>
            <person name="Lipzen A."/>
            <person name="Riley R."/>
            <person name="Grigoriev I.V."/>
            <person name="Spatafora J.W."/>
            <person name="Choi I.-G."/>
        </authorList>
    </citation>
    <scope>NUCLEOTIDE SEQUENCE [LARGE SCALE GENOMIC DNA]</scope>
    <source>
        <strain evidence="3 4">KUC8140</strain>
    </source>
</reference>
<feature type="region of interest" description="Disordered" evidence="1">
    <location>
        <begin position="313"/>
        <end position="334"/>
    </location>
</feature>
<feature type="domain" description="NYN" evidence="2">
    <location>
        <begin position="4"/>
        <end position="99"/>
    </location>
</feature>
<dbReference type="Proteomes" id="UP000053477">
    <property type="component" value="Unassembled WGS sequence"/>
</dbReference>
<organism evidence="3 4">
    <name type="scientific">Schizopora paradoxa</name>
    <dbReference type="NCBI Taxonomy" id="27342"/>
    <lineage>
        <taxon>Eukaryota</taxon>
        <taxon>Fungi</taxon>
        <taxon>Dikarya</taxon>
        <taxon>Basidiomycota</taxon>
        <taxon>Agaricomycotina</taxon>
        <taxon>Agaricomycetes</taxon>
        <taxon>Hymenochaetales</taxon>
        <taxon>Schizoporaceae</taxon>
        <taxon>Schizopora</taxon>
    </lineage>
</organism>
<dbReference type="STRING" id="27342.A0A0H2S676"/>
<name>A0A0H2S676_9AGAM</name>
<dbReference type="InterPro" id="IPR021139">
    <property type="entry name" value="NYN"/>
</dbReference>
<evidence type="ECO:0000256" key="1">
    <source>
        <dbReference type="SAM" id="MobiDB-lite"/>
    </source>
</evidence>
<evidence type="ECO:0000313" key="4">
    <source>
        <dbReference type="Proteomes" id="UP000053477"/>
    </source>
</evidence>
<sequence length="431" mass="48068">MVKRVGVFWDLGNFQPNPTLTACKAANNIREMAIQHGSVTTFNAYADEALEGPKARALQALLCASGVTMIHCPHFSEKRDVGQTLAVDMMAFAFDSRDDCHHNASRHHKCISEQWVRNADVVSWEDDLETPQLQVGSSQHFELESSSEYEISVQEPGDIPVERSLSLDMEWTIGSSHIDAGAAYWPLAGSENPSVGSFWDDITPDSTQTSSPSNSPVLQPSNLPVDLAPILDERFSLLVEIFRNLKRSDSPGFSKLLSKTLRCVLEMNKRRMRQATGLSNPKKYIRLARTEGVIISPRGDKWIEMNPNLYKAEGGQPKTIPPDTTPTSLPSNDHHQRIPERYISLYWLLRELSPSSRIVNIGALGSSIKERDPGLYKRVGVRHLTSFLKQARSAGLVVLGAPEWRNSLDWVLWVGPHLPRSAAPDFYTVTT</sequence>
<evidence type="ECO:0000313" key="3">
    <source>
        <dbReference type="EMBL" id="KLO12381.1"/>
    </source>
</evidence>
<keyword evidence="4" id="KW-1185">Reference proteome</keyword>
<dbReference type="Pfam" id="PF01936">
    <property type="entry name" value="NYN"/>
    <property type="match status" value="1"/>
</dbReference>
<dbReference type="EMBL" id="KQ085979">
    <property type="protein sequence ID" value="KLO12381.1"/>
    <property type="molecule type" value="Genomic_DNA"/>
</dbReference>
<dbReference type="PROSITE" id="PS51257">
    <property type="entry name" value="PROKAR_LIPOPROTEIN"/>
    <property type="match status" value="1"/>
</dbReference>
<dbReference type="GO" id="GO:0004540">
    <property type="term" value="F:RNA nuclease activity"/>
    <property type="evidence" value="ECO:0007669"/>
    <property type="project" value="InterPro"/>
</dbReference>
<dbReference type="OrthoDB" id="549353at2759"/>
<feature type="compositionally biased region" description="Polar residues" evidence="1">
    <location>
        <begin position="204"/>
        <end position="219"/>
    </location>
</feature>
<dbReference type="AlphaFoldDB" id="A0A0H2S676"/>
<gene>
    <name evidence="3" type="ORF">SCHPADRAFT_941289</name>
</gene>
<feature type="region of interest" description="Disordered" evidence="1">
    <location>
        <begin position="198"/>
        <end position="219"/>
    </location>
</feature>
<proteinExistence type="predicted"/>
<evidence type="ECO:0000259" key="2">
    <source>
        <dbReference type="Pfam" id="PF01936"/>
    </source>
</evidence>